<comment type="function">
    <text evidence="15">Carnitine acetylase is specific for short chain fatty acids. Carnitine acetylase seems to affect the flux through the pyruvate dehydrogenase complex. It may be involved as well in the transport of acetyl-CoA into mitochondria.</text>
</comment>
<dbReference type="InterPro" id="IPR023213">
    <property type="entry name" value="CAT-like_dom_sf"/>
</dbReference>
<evidence type="ECO:0000256" key="3">
    <source>
        <dbReference type="ARBA" id="ARBA00005232"/>
    </source>
</evidence>
<evidence type="ECO:0000256" key="8">
    <source>
        <dbReference type="ARBA" id="ARBA00022946"/>
    </source>
</evidence>
<comment type="catalytic activity">
    <reaction evidence="14">
        <text>(R)-carnitine + acetyl-CoA = O-acetyl-(R)-carnitine + CoA</text>
        <dbReference type="Rhea" id="RHEA:21136"/>
        <dbReference type="ChEBI" id="CHEBI:16347"/>
        <dbReference type="ChEBI" id="CHEBI:57287"/>
        <dbReference type="ChEBI" id="CHEBI:57288"/>
        <dbReference type="ChEBI" id="CHEBI:57589"/>
        <dbReference type="EC" id="2.3.1.7"/>
    </reaction>
</comment>
<evidence type="ECO:0000313" key="20">
    <source>
        <dbReference type="EMBL" id="PWN19544.1"/>
    </source>
</evidence>
<keyword evidence="12" id="KW-0576">Peroxisome</keyword>
<evidence type="ECO:0000256" key="9">
    <source>
        <dbReference type="ARBA" id="ARBA00023098"/>
    </source>
</evidence>
<evidence type="ECO:0000256" key="2">
    <source>
        <dbReference type="ARBA" id="ARBA00004443"/>
    </source>
</evidence>
<dbReference type="PANTHER" id="PTHR22589">
    <property type="entry name" value="CARNITINE O-ACYLTRANSFERASE"/>
    <property type="match status" value="1"/>
</dbReference>
<dbReference type="STRING" id="1684307.A0A316U452"/>
<evidence type="ECO:0000259" key="19">
    <source>
        <dbReference type="Pfam" id="PF00755"/>
    </source>
</evidence>
<comment type="similarity">
    <text evidence="3">Belongs to the carnitine/choline acetyltransferase family.</text>
</comment>
<keyword evidence="11" id="KW-0472">Membrane</keyword>
<organism evidence="20 21">
    <name type="scientific">Pseudomicrostroma glucosiphilum</name>
    <dbReference type="NCBI Taxonomy" id="1684307"/>
    <lineage>
        <taxon>Eukaryota</taxon>
        <taxon>Fungi</taxon>
        <taxon>Dikarya</taxon>
        <taxon>Basidiomycota</taxon>
        <taxon>Ustilaginomycotina</taxon>
        <taxon>Exobasidiomycetes</taxon>
        <taxon>Microstromatales</taxon>
        <taxon>Microstromatales incertae sedis</taxon>
        <taxon>Pseudomicrostroma</taxon>
    </lineage>
</organism>
<feature type="active site" description="Proton acceptor" evidence="18">
    <location>
        <position position="361"/>
    </location>
</feature>
<dbReference type="Pfam" id="PF00755">
    <property type="entry name" value="Carn_acyltransf"/>
    <property type="match status" value="1"/>
</dbReference>
<dbReference type="GO" id="GO:0005743">
    <property type="term" value="C:mitochondrial inner membrane"/>
    <property type="evidence" value="ECO:0007669"/>
    <property type="project" value="UniProtKB-SubCell"/>
</dbReference>
<evidence type="ECO:0000256" key="6">
    <source>
        <dbReference type="ARBA" id="ARBA00022792"/>
    </source>
</evidence>
<reference evidence="20 21" key="1">
    <citation type="journal article" date="2018" name="Mol. Biol. Evol.">
        <title>Broad Genomic Sampling Reveals a Smut Pathogenic Ancestry of the Fungal Clade Ustilaginomycotina.</title>
        <authorList>
            <person name="Kijpornyongpan T."/>
            <person name="Mondo S.J."/>
            <person name="Barry K."/>
            <person name="Sandor L."/>
            <person name="Lee J."/>
            <person name="Lipzen A."/>
            <person name="Pangilinan J."/>
            <person name="LaButti K."/>
            <person name="Hainaut M."/>
            <person name="Henrissat B."/>
            <person name="Grigoriev I.V."/>
            <person name="Spatafora J.W."/>
            <person name="Aime M.C."/>
        </authorList>
    </citation>
    <scope>NUCLEOTIDE SEQUENCE [LARGE SCALE GENOMIC DNA]</scope>
    <source>
        <strain evidence="20 21">MCA 4718</strain>
    </source>
</reference>
<name>A0A316U452_9BASI</name>
<evidence type="ECO:0000256" key="10">
    <source>
        <dbReference type="ARBA" id="ARBA00023128"/>
    </source>
</evidence>
<keyword evidence="5 20" id="KW-0808">Transferase</keyword>
<evidence type="ECO:0000256" key="18">
    <source>
        <dbReference type="PIRSR" id="PIRSR600542-1"/>
    </source>
</evidence>
<keyword evidence="21" id="KW-1185">Reference proteome</keyword>
<evidence type="ECO:0000256" key="7">
    <source>
        <dbReference type="ARBA" id="ARBA00022832"/>
    </source>
</evidence>
<dbReference type="PANTHER" id="PTHR22589:SF103">
    <property type="entry name" value="CARNITINE O-ACETYL-TRANSFERASE, ISOFORM A-RELATED"/>
    <property type="match status" value="1"/>
</dbReference>
<keyword evidence="10" id="KW-0496">Mitochondrion</keyword>
<protein>
    <recommendedName>
        <fullName evidence="17">Carnitine O-acetyltransferase, mitochondrial</fullName>
        <ecNumber evidence="16">2.3.1.7</ecNumber>
    </recommendedName>
</protein>
<dbReference type="GO" id="GO:0005777">
    <property type="term" value="C:peroxisome"/>
    <property type="evidence" value="ECO:0007669"/>
    <property type="project" value="UniProtKB-SubCell"/>
</dbReference>
<evidence type="ECO:0000313" key="21">
    <source>
        <dbReference type="Proteomes" id="UP000245942"/>
    </source>
</evidence>
<evidence type="ECO:0000256" key="12">
    <source>
        <dbReference type="ARBA" id="ARBA00023140"/>
    </source>
</evidence>
<evidence type="ECO:0000256" key="14">
    <source>
        <dbReference type="ARBA" id="ARBA00052702"/>
    </source>
</evidence>
<evidence type="ECO:0000256" key="1">
    <source>
        <dbReference type="ARBA" id="ARBA00004275"/>
    </source>
</evidence>
<dbReference type="InterPro" id="IPR039551">
    <property type="entry name" value="Cho/carn_acyl_trans"/>
</dbReference>
<evidence type="ECO:0000256" key="5">
    <source>
        <dbReference type="ARBA" id="ARBA00022679"/>
    </source>
</evidence>
<gene>
    <name evidence="20" type="ORF">BCV69DRAFT_284174</name>
</gene>
<feature type="domain" description="Choline/carnitine acyltransferase" evidence="19">
    <location>
        <begin position="65"/>
        <end position="615"/>
    </location>
</feature>
<dbReference type="OrthoDB" id="240216at2759"/>
<accession>A0A316U452</accession>
<dbReference type="AlphaFoldDB" id="A0A316U452"/>
<dbReference type="EMBL" id="KZ819331">
    <property type="protein sequence ID" value="PWN19544.1"/>
    <property type="molecule type" value="Genomic_DNA"/>
</dbReference>
<evidence type="ECO:0000256" key="16">
    <source>
        <dbReference type="ARBA" id="ARBA00066910"/>
    </source>
</evidence>
<evidence type="ECO:0000256" key="11">
    <source>
        <dbReference type="ARBA" id="ARBA00023136"/>
    </source>
</evidence>
<keyword evidence="7" id="KW-0276">Fatty acid metabolism</keyword>
<dbReference type="SUPFAM" id="SSF52777">
    <property type="entry name" value="CoA-dependent acyltransferases"/>
    <property type="match status" value="2"/>
</dbReference>
<dbReference type="RefSeq" id="XP_025346704.1">
    <property type="nucleotide sequence ID" value="XM_025492953.1"/>
</dbReference>
<sequence>MPTAVSSLLSRQTANRFAAATSNIKRASPLPQFQHQQRRTMILKASTLANGKGQLLSSQTSLPSLPVPALEQTLNKYLQTTRPFQDSSSLAQTEAAVKSALDGEDSALFKELQKRLQERAQSPESEGNWLASWWNTTAYMAYRDPVVPYVSYFYGHKDDQSRRTAPKRAGAMLKAMLQFRKLVESEELAPEKTKAGPLCSASYPWMFNASRLPAAGEDQAVKYPADKYNHVVFVRHGRYFEVEVVDKSGKELSAAQIEAQVEKIIADPRTPESFPVGALTSNNRDKWLESRQALVKADSANEAALERIQSAIIVVCLDDVAPVTREEAAWQLWYGDGKNRFYDKQQLIVFSNGKSGYMGEHSTMDGTPTLRLNDFCISALAAGKIDLGSESADASSLAEPKEITFKLNKDVESHILSAMRSFDSLKSKHDLAVLDFQGYGKGAIKAYKCSPDAWVQMVIQLAYFKMNGKPAPTYESAQTRKFRWGRTETIRSCSVQSQDFVESMENHAASDEERSTKFQAAVKQHLAYATAAADGQGVDRHLFGLKKLLKDGEKAPALYSDAAFSKTSNWQLSTSQISSEVFDCWGYGEVTPDGFGCAYAIKERSLTFTLTSLGLGADKLRHYLNESAVELRDLHDRLAAKKEMKPKL</sequence>
<keyword evidence="13 20" id="KW-0012">Acyltransferase</keyword>
<dbReference type="GO" id="GO:0009437">
    <property type="term" value="P:carnitine metabolic process"/>
    <property type="evidence" value="ECO:0007669"/>
    <property type="project" value="TreeGrafter"/>
</dbReference>
<keyword evidence="4" id="KW-0813">Transport</keyword>
<dbReference type="Gene3D" id="3.30.559.10">
    <property type="entry name" value="Chloramphenicol acetyltransferase-like domain"/>
    <property type="match status" value="1"/>
</dbReference>
<evidence type="ECO:0000256" key="17">
    <source>
        <dbReference type="ARBA" id="ARBA00073438"/>
    </source>
</evidence>
<dbReference type="GO" id="GO:0006631">
    <property type="term" value="P:fatty acid metabolic process"/>
    <property type="evidence" value="ECO:0007669"/>
    <property type="project" value="UniProtKB-KW"/>
</dbReference>
<dbReference type="InterPro" id="IPR042231">
    <property type="entry name" value="Cho/carn_acyl_trans_2"/>
</dbReference>
<dbReference type="PROSITE" id="PS00439">
    <property type="entry name" value="ACYLTRANSF_C_1"/>
    <property type="match status" value="1"/>
</dbReference>
<keyword evidence="9" id="KW-0443">Lipid metabolism</keyword>
<evidence type="ECO:0000256" key="15">
    <source>
        <dbReference type="ARBA" id="ARBA00053195"/>
    </source>
</evidence>
<evidence type="ECO:0000256" key="4">
    <source>
        <dbReference type="ARBA" id="ARBA00022448"/>
    </source>
</evidence>
<evidence type="ECO:0000256" key="13">
    <source>
        <dbReference type="ARBA" id="ARBA00023315"/>
    </source>
</evidence>
<comment type="subcellular location">
    <subcellularLocation>
        <location evidence="2">Mitochondrion inner membrane</location>
        <topology evidence="2">Peripheral membrane protein</topology>
        <orientation evidence="2">Matrix side</orientation>
    </subcellularLocation>
    <subcellularLocation>
        <location evidence="1">Peroxisome</location>
    </subcellularLocation>
</comment>
<keyword evidence="8" id="KW-0809">Transit peptide</keyword>
<dbReference type="Proteomes" id="UP000245942">
    <property type="component" value="Unassembled WGS sequence"/>
</dbReference>
<dbReference type="GeneID" id="37014687"/>
<proteinExistence type="inferred from homology"/>
<dbReference type="InterPro" id="IPR000542">
    <property type="entry name" value="Carn_acyl_trans"/>
</dbReference>
<dbReference type="EC" id="2.3.1.7" evidence="16"/>
<dbReference type="FunFam" id="3.30.559.70:FF:000007">
    <property type="entry name" value="Carnitine O-acetyltransferase, mitochondrial"/>
    <property type="match status" value="1"/>
</dbReference>
<keyword evidence="6" id="KW-0999">Mitochondrion inner membrane</keyword>
<dbReference type="GO" id="GO:0004092">
    <property type="term" value="F:carnitine O-acetyltransferase activity"/>
    <property type="evidence" value="ECO:0007669"/>
    <property type="project" value="UniProtKB-EC"/>
</dbReference>
<dbReference type="Gene3D" id="3.30.559.70">
    <property type="entry name" value="Choline/Carnitine o-acyltransferase, domain 2"/>
    <property type="match status" value="1"/>
</dbReference>